<keyword evidence="5" id="KW-0233">DNA recombination</keyword>
<dbReference type="PROSITE" id="PS51900">
    <property type="entry name" value="CB"/>
    <property type="match status" value="1"/>
</dbReference>
<sequence length="393" mass="45538">MQGGVRKRGNTWYYYFEAGKVDGKRKKIERKGGKTKKEALIALRKALDEFDKCGSTVNESNISVSDYFDYWFKEYVLINCKYNTQVSYQRIINNHIKPNLGIYKLKSLTPAILQEFLNEKYRNGFSKNTLSNFYGVLSGALKAAIHPYQFIKQNPIQYVSMPKYNNIKKDKEDLKIISLTDFKNMINRFPEGSNFYIPLQIAFHTGMRAAEVCGLTWDCVDLSHGKIKVEKSIFKKGMEWCFDTPKSNSSQREILIGKTLIDILKKHRKSQLENRLKYGIYYNDTMYKFEKADKLYNSADLICTKENGDLISTDSLKYLSRVVNYELGINYNFHSLRHTHATMMLESGANLKDIQTRLGHSKLSTTADTYSHVTLKLKQDSVDKFEEMLVSQK</sequence>
<dbReference type="SUPFAM" id="SSF56349">
    <property type="entry name" value="DNA breaking-rejoining enzymes"/>
    <property type="match status" value="1"/>
</dbReference>
<dbReference type="InterPro" id="IPR028259">
    <property type="entry name" value="AP2-like_int_N"/>
</dbReference>
<evidence type="ECO:0000313" key="10">
    <source>
        <dbReference type="Proteomes" id="UP001222800"/>
    </source>
</evidence>
<accession>A0ABY8ED16</accession>
<dbReference type="InterPro" id="IPR050090">
    <property type="entry name" value="Tyrosine_recombinase_XerCD"/>
</dbReference>
<dbReference type="InterPro" id="IPR010998">
    <property type="entry name" value="Integrase_recombinase_N"/>
</dbReference>
<dbReference type="InterPro" id="IPR044068">
    <property type="entry name" value="CB"/>
</dbReference>
<evidence type="ECO:0000256" key="3">
    <source>
        <dbReference type="ARBA" id="ARBA00022908"/>
    </source>
</evidence>
<keyword evidence="3" id="KW-0229">DNA integration</keyword>
<feature type="domain" description="Core-binding (CB)" evidence="8">
    <location>
        <begin position="62"/>
        <end position="145"/>
    </location>
</feature>
<dbReference type="Pfam" id="PF14659">
    <property type="entry name" value="Phage_int_SAM_3"/>
    <property type="match status" value="1"/>
</dbReference>
<dbReference type="PANTHER" id="PTHR30349">
    <property type="entry name" value="PHAGE INTEGRASE-RELATED"/>
    <property type="match status" value="1"/>
</dbReference>
<dbReference type="EMBL" id="CP120733">
    <property type="protein sequence ID" value="WFD09790.1"/>
    <property type="molecule type" value="Genomic_DNA"/>
</dbReference>
<evidence type="ECO:0000259" key="7">
    <source>
        <dbReference type="PROSITE" id="PS51898"/>
    </source>
</evidence>
<dbReference type="InterPro" id="IPR004107">
    <property type="entry name" value="Integrase_SAM-like_N"/>
</dbReference>
<keyword evidence="10" id="KW-1185">Reference proteome</keyword>
<dbReference type="CDD" id="cd01189">
    <property type="entry name" value="INT_ICEBs1_C_like"/>
    <property type="match status" value="1"/>
</dbReference>
<evidence type="ECO:0000256" key="6">
    <source>
        <dbReference type="PROSITE-ProRule" id="PRU01248"/>
    </source>
</evidence>
<dbReference type="Pfam" id="PF00589">
    <property type="entry name" value="Phage_integrase"/>
    <property type="match status" value="1"/>
</dbReference>
<dbReference type="Pfam" id="PF14657">
    <property type="entry name" value="Arm-DNA-bind_4"/>
    <property type="match status" value="1"/>
</dbReference>
<reference evidence="9 10" key="1">
    <citation type="submission" date="2023-03" db="EMBL/GenBank/DDBJ databases">
        <title>Complete genome sequence of Tepidibacter sp. SWIR-1, isolated from a deep-sea hydrothermal vent.</title>
        <authorList>
            <person name="Li X."/>
        </authorList>
    </citation>
    <scope>NUCLEOTIDE SEQUENCE [LARGE SCALE GENOMIC DNA]</scope>
    <source>
        <strain evidence="9 10">SWIR-1</strain>
    </source>
</reference>
<dbReference type="Gene3D" id="1.10.443.10">
    <property type="entry name" value="Intergrase catalytic core"/>
    <property type="match status" value="1"/>
</dbReference>
<feature type="domain" description="Tyr recombinase" evidence="7">
    <location>
        <begin position="172"/>
        <end position="383"/>
    </location>
</feature>
<dbReference type="RefSeq" id="WP_277731737.1">
    <property type="nucleotide sequence ID" value="NZ_CP120733.1"/>
</dbReference>
<dbReference type="InterPro" id="IPR013762">
    <property type="entry name" value="Integrase-like_cat_sf"/>
</dbReference>
<evidence type="ECO:0000256" key="1">
    <source>
        <dbReference type="ARBA" id="ARBA00003283"/>
    </source>
</evidence>
<proteinExistence type="inferred from homology"/>
<dbReference type="InterPro" id="IPR002104">
    <property type="entry name" value="Integrase_catalytic"/>
</dbReference>
<dbReference type="PROSITE" id="PS51898">
    <property type="entry name" value="TYR_RECOMBINASE"/>
    <property type="match status" value="1"/>
</dbReference>
<dbReference type="InterPro" id="IPR011010">
    <property type="entry name" value="DNA_brk_join_enz"/>
</dbReference>
<evidence type="ECO:0000256" key="5">
    <source>
        <dbReference type="ARBA" id="ARBA00023172"/>
    </source>
</evidence>
<evidence type="ECO:0000259" key="8">
    <source>
        <dbReference type="PROSITE" id="PS51900"/>
    </source>
</evidence>
<comment type="function">
    <text evidence="1">Site-specific tyrosine recombinase, which acts by catalyzing the cutting and rejoining of the recombining DNA molecules.</text>
</comment>
<dbReference type="PANTHER" id="PTHR30349:SF64">
    <property type="entry name" value="PROPHAGE INTEGRASE INTD-RELATED"/>
    <property type="match status" value="1"/>
</dbReference>
<gene>
    <name evidence="9" type="ORF">P4S50_15535</name>
</gene>
<evidence type="ECO:0000256" key="4">
    <source>
        <dbReference type="ARBA" id="ARBA00023125"/>
    </source>
</evidence>
<evidence type="ECO:0000313" key="9">
    <source>
        <dbReference type="EMBL" id="WFD09790.1"/>
    </source>
</evidence>
<keyword evidence="4 6" id="KW-0238">DNA-binding</keyword>
<dbReference type="Proteomes" id="UP001222800">
    <property type="component" value="Chromosome"/>
</dbReference>
<evidence type="ECO:0000256" key="2">
    <source>
        <dbReference type="ARBA" id="ARBA00008857"/>
    </source>
</evidence>
<protein>
    <submittedName>
        <fullName evidence="9">Tyrosine-type recombinase/integrase</fullName>
    </submittedName>
</protein>
<name>A0ABY8ED16_9FIRM</name>
<comment type="similarity">
    <text evidence="2">Belongs to the 'phage' integrase family.</text>
</comment>
<organism evidence="9 10">
    <name type="scientific">Tepidibacter hydrothermalis</name>
    <dbReference type="NCBI Taxonomy" id="3036126"/>
    <lineage>
        <taxon>Bacteria</taxon>
        <taxon>Bacillati</taxon>
        <taxon>Bacillota</taxon>
        <taxon>Clostridia</taxon>
        <taxon>Peptostreptococcales</taxon>
        <taxon>Peptostreptococcaceae</taxon>
        <taxon>Tepidibacter</taxon>
    </lineage>
</organism>
<dbReference type="Gene3D" id="1.10.150.130">
    <property type="match status" value="1"/>
</dbReference>